<dbReference type="Proteomes" id="UP000000787">
    <property type="component" value="Chromosome"/>
</dbReference>
<evidence type="ECO:0000313" key="1">
    <source>
        <dbReference type="EMBL" id="ABX07153.1"/>
    </source>
</evidence>
<dbReference type="HOGENOM" id="CLU_2117646_0_0_0"/>
<reference evidence="1 2" key="1">
    <citation type="journal article" date="2011" name="Stand. Genomic Sci.">
        <title>Complete genome sequence of the filamentous gliding predatory bacterium Herpetosiphon aurantiacus type strain (114-95(T)).</title>
        <authorList>
            <person name="Kiss H."/>
            <person name="Nett M."/>
            <person name="Domin N."/>
            <person name="Martin K."/>
            <person name="Maresca J.A."/>
            <person name="Copeland A."/>
            <person name="Lapidus A."/>
            <person name="Lucas S."/>
            <person name="Berry K.W."/>
            <person name="Glavina Del Rio T."/>
            <person name="Dalin E."/>
            <person name="Tice H."/>
            <person name="Pitluck S."/>
            <person name="Richardson P."/>
            <person name="Bruce D."/>
            <person name="Goodwin L."/>
            <person name="Han C."/>
            <person name="Detter J.C."/>
            <person name="Schmutz J."/>
            <person name="Brettin T."/>
            <person name="Land M."/>
            <person name="Hauser L."/>
            <person name="Kyrpides N.C."/>
            <person name="Ivanova N."/>
            <person name="Goker M."/>
            <person name="Woyke T."/>
            <person name="Klenk H.P."/>
            <person name="Bryant D.A."/>
        </authorList>
    </citation>
    <scope>NUCLEOTIDE SEQUENCE [LARGE SCALE GENOMIC DNA]</scope>
    <source>
        <strain evidence="2">ATCC 23779 / DSM 785 / 114-95</strain>
    </source>
</reference>
<dbReference type="BioCyc" id="HAUR316274:GHYA-4576-MONOMER"/>
<accession>A9AZU9</accession>
<protein>
    <submittedName>
        <fullName evidence="1">Uncharacterized protein</fullName>
    </submittedName>
</protein>
<dbReference type="AlphaFoldDB" id="A9AZU9"/>
<proteinExistence type="predicted"/>
<evidence type="ECO:0000313" key="2">
    <source>
        <dbReference type="Proteomes" id="UP000000787"/>
    </source>
</evidence>
<gene>
    <name evidence="1" type="ordered locus">Haur_4521</name>
</gene>
<dbReference type="KEGG" id="hau:Haur_4521"/>
<organism evidence="1 2">
    <name type="scientific">Herpetosiphon aurantiacus (strain ATCC 23779 / DSM 785 / 114-95)</name>
    <dbReference type="NCBI Taxonomy" id="316274"/>
    <lineage>
        <taxon>Bacteria</taxon>
        <taxon>Bacillati</taxon>
        <taxon>Chloroflexota</taxon>
        <taxon>Chloroflexia</taxon>
        <taxon>Herpetosiphonales</taxon>
        <taxon>Herpetosiphonaceae</taxon>
        <taxon>Herpetosiphon</taxon>
    </lineage>
</organism>
<sequence length="114" mass="12882">MFQLFCGKVLNHIPIVGCWVPLNRSFGLANIAKWLGVIVDLDFARSAIRIRDFLAIDTFKTIANRRMPMINGGHIAGWFARCWWLTKINAITFGNIIKRRLSCALPILVAIKLG</sequence>
<dbReference type="EMBL" id="CP000875">
    <property type="protein sequence ID" value="ABX07153.1"/>
    <property type="molecule type" value="Genomic_DNA"/>
</dbReference>
<name>A9AZU9_HERA2</name>
<keyword evidence="2" id="KW-1185">Reference proteome</keyword>
<dbReference type="InParanoid" id="A9AZU9"/>